<keyword evidence="3" id="KW-0731">Sigma factor</keyword>
<evidence type="ECO:0000256" key="4">
    <source>
        <dbReference type="ARBA" id="ARBA00023163"/>
    </source>
</evidence>
<dbReference type="InterPro" id="IPR000792">
    <property type="entry name" value="Tscrpt_reg_LuxR_C"/>
</dbReference>
<dbReference type="SUPFAM" id="SSF88946">
    <property type="entry name" value="Sigma2 domain of RNA polymerase sigma factors"/>
    <property type="match status" value="1"/>
</dbReference>
<keyword evidence="2" id="KW-0805">Transcription regulation</keyword>
<dbReference type="InParanoid" id="B4D7F4"/>
<dbReference type="STRING" id="497964.CfE428DRAFT_4869"/>
<dbReference type="EMBL" id="ABVL01000018">
    <property type="protein sequence ID" value="EDY17571.1"/>
    <property type="molecule type" value="Genomic_DNA"/>
</dbReference>
<comment type="similarity">
    <text evidence="1">Belongs to the sigma-70 factor family. ECF subfamily.</text>
</comment>
<dbReference type="GO" id="GO:0006352">
    <property type="term" value="P:DNA-templated transcription initiation"/>
    <property type="evidence" value="ECO:0007669"/>
    <property type="project" value="InterPro"/>
</dbReference>
<dbReference type="eggNOG" id="COG1595">
    <property type="taxonomic scope" value="Bacteria"/>
</dbReference>
<dbReference type="SUPFAM" id="SSF88659">
    <property type="entry name" value="Sigma3 and sigma4 domains of RNA polymerase sigma factors"/>
    <property type="match status" value="1"/>
</dbReference>
<dbReference type="Pfam" id="PF04542">
    <property type="entry name" value="Sigma70_r2"/>
    <property type="match status" value="1"/>
</dbReference>
<dbReference type="Gene3D" id="1.10.1740.10">
    <property type="match status" value="1"/>
</dbReference>
<evidence type="ECO:0000256" key="2">
    <source>
        <dbReference type="ARBA" id="ARBA00023015"/>
    </source>
</evidence>
<dbReference type="RefSeq" id="WP_006982190.1">
    <property type="nucleotide sequence ID" value="NZ_ABVL01000018.1"/>
</dbReference>
<dbReference type="Proteomes" id="UP000005824">
    <property type="component" value="Unassembled WGS sequence"/>
</dbReference>
<proteinExistence type="inferred from homology"/>
<dbReference type="Pfam" id="PF08281">
    <property type="entry name" value="Sigma70_r4_2"/>
    <property type="match status" value="1"/>
</dbReference>
<gene>
    <name evidence="6" type="ORF">CfE428DRAFT_4869</name>
</gene>
<dbReference type="PANTHER" id="PTHR43133:SF45">
    <property type="entry name" value="RNA POLYMERASE ECF-TYPE SIGMA FACTOR"/>
    <property type="match status" value="1"/>
</dbReference>
<dbReference type="InterPro" id="IPR039425">
    <property type="entry name" value="RNA_pol_sigma-70-like"/>
</dbReference>
<sequence length="175" mass="20320">MNSGFQNNEGRFLELVNENRPKILKICRVYAWNRDDQDDLYQEILFQIWRGLPNLQEDRYAGTWLYRIALNASMSFVRRKTSRGAAQTTTHDHAQLEQILETQPVTESRNDQLTHLYEAIAQLDDVEKALITLFLEDLSYEQIAAIMGITESNVGVRLHRAKKKLLTLMKEAGHE</sequence>
<keyword evidence="7" id="KW-1185">Reference proteome</keyword>
<comment type="caution">
    <text evidence="6">The sequence shown here is derived from an EMBL/GenBank/DDBJ whole genome shotgun (WGS) entry which is preliminary data.</text>
</comment>
<dbReference type="CDD" id="cd06171">
    <property type="entry name" value="Sigma70_r4"/>
    <property type="match status" value="1"/>
</dbReference>
<reference evidence="6 7" key="1">
    <citation type="journal article" date="2011" name="J. Bacteriol.">
        <title>Genome sequence of Chthoniobacter flavus Ellin428, an aerobic heterotrophic soil bacterium.</title>
        <authorList>
            <person name="Kant R."/>
            <person name="van Passel M.W."/>
            <person name="Palva A."/>
            <person name="Lucas S."/>
            <person name="Lapidus A."/>
            <person name="Glavina Del Rio T."/>
            <person name="Dalin E."/>
            <person name="Tice H."/>
            <person name="Bruce D."/>
            <person name="Goodwin L."/>
            <person name="Pitluck S."/>
            <person name="Larimer F.W."/>
            <person name="Land M.L."/>
            <person name="Hauser L."/>
            <person name="Sangwan P."/>
            <person name="de Vos W.M."/>
            <person name="Janssen P.H."/>
            <person name="Smidt H."/>
        </authorList>
    </citation>
    <scope>NUCLEOTIDE SEQUENCE [LARGE SCALE GENOMIC DNA]</scope>
    <source>
        <strain evidence="6 7">Ellin428</strain>
    </source>
</reference>
<dbReference type="PROSITE" id="PS00622">
    <property type="entry name" value="HTH_LUXR_1"/>
    <property type="match status" value="1"/>
</dbReference>
<name>B4D7F4_9BACT</name>
<evidence type="ECO:0000313" key="7">
    <source>
        <dbReference type="Proteomes" id="UP000005824"/>
    </source>
</evidence>
<dbReference type="InterPro" id="IPR013325">
    <property type="entry name" value="RNA_pol_sigma_r2"/>
</dbReference>
<dbReference type="InterPro" id="IPR013249">
    <property type="entry name" value="RNA_pol_sigma70_r4_t2"/>
</dbReference>
<dbReference type="NCBIfam" id="TIGR02937">
    <property type="entry name" value="sigma70-ECF"/>
    <property type="match status" value="1"/>
</dbReference>
<dbReference type="AlphaFoldDB" id="B4D7F4"/>
<evidence type="ECO:0000313" key="6">
    <source>
        <dbReference type="EMBL" id="EDY17571.1"/>
    </source>
</evidence>
<evidence type="ECO:0000256" key="3">
    <source>
        <dbReference type="ARBA" id="ARBA00023082"/>
    </source>
</evidence>
<dbReference type="PANTHER" id="PTHR43133">
    <property type="entry name" value="RNA POLYMERASE ECF-TYPE SIGMA FACTO"/>
    <property type="match status" value="1"/>
</dbReference>
<evidence type="ECO:0000256" key="1">
    <source>
        <dbReference type="ARBA" id="ARBA00010641"/>
    </source>
</evidence>
<dbReference type="InterPro" id="IPR007627">
    <property type="entry name" value="RNA_pol_sigma70_r2"/>
</dbReference>
<dbReference type="GO" id="GO:0003677">
    <property type="term" value="F:DNA binding"/>
    <property type="evidence" value="ECO:0007669"/>
    <property type="project" value="InterPro"/>
</dbReference>
<dbReference type="Gene3D" id="1.10.10.10">
    <property type="entry name" value="Winged helix-like DNA-binding domain superfamily/Winged helix DNA-binding domain"/>
    <property type="match status" value="1"/>
</dbReference>
<protein>
    <submittedName>
        <fullName evidence="6">RNA polymerase, sigma-24 subunit, ECF subfamily</fullName>
    </submittedName>
</protein>
<keyword evidence="4" id="KW-0804">Transcription</keyword>
<organism evidence="6 7">
    <name type="scientific">Chthoniobacter flavus Ellin428</name>
    <dbReference type="NCBI Taxonomy" id="497964"/>
    <lineage>
        <taxon>Bacteria</taxon>
        <taxon>Pseudomonadati</taxon>
        <taxon>Verrucomicrobiota</taxon>
        <taxon>Spartobacteria</taxon>
        <taxon>Chthoniobacterales</taxon>
        <taxon>Chthoniobacteraceae</taxon>
        <taxon>Chthoniobacter</taxon>
    </lineage>
</organism>
<feature type="domain" description="HTH luxR-type" evidence="5">
    <location>
        <begin position="137"/>
        <end position="164"/>
    </location>
</feature>
<accession>B4D7F4</accession>
<dbReference type="InterPro" id="IPR013324">
    <property type="entry name" value="RNA_pol_sigma_r3/r4-like"/>
</dbReference>
<dbReference type="InterPro" id="IPR036388">
    <property type="entry name" value="WH-like_DNA-bd_sf"/>
</dbReference>
<dbReference type="GO" id="GO:0016987">
    <property type="term" value="F:sigma factor activity"/>
    <property type="evidence" value="ECO:0007669"/>
    <property type="project" value="UniProtKB-KW"/>
</dbReference>
<dbReference type="InterPro" id="IPR014284">
    <property type="entry name" value="RNA_pol_sigma-70_dom"/>
</dbReference>
<evidence type="ECO:0000259" key="5">
    <source>
        <dbReference type="PROSITE" id="PS00622"/>
    </source>
</evidence>